<evidence type="ECO:0000313" key="2">
    <source>
        <dbReference type="Proteomes" id="UP001215956"/>
    </source>
</evidence>
<sequence>MRRFVLALGLLALVCLCLGAAAIASAKEDPGPEPPDWLSSGVGSITYYGSFGDPIGMEFYDDWLLHDEWYPVARSFLDGGAYWRYYGGYYGAYGHPIAWRYYDDRLFHDEWYPVARAFLDGTTYYGTYGLDRYQPVYIDGSWWRDPRGYRPIYRRGPGYVLGAPWYVLGSTVPPDAPPSYP</sequence>
<gene>
    <name evidence="1" type="ORF">P0O24_01190</name>
</gene>
<name>A0ABT5XBX4_9EURY</name>
<proteinExistence type="predicted"/>
<dbReference type="EMBL" id="JARFPL010000002">
    <property type="protein sequence ID" value="MDF0592199.1"/>
    <property type="molecule type" value="Genomic_DNA"/>
</dbReference>
<dbReference type="RefSeq" id="WP_316967908.1">
    <property type="nucleotide sequence ID" value="NZ_JARFPL010000002.1"/>
</dbReference>
<protein>
    <submittedName>
        <fullName evidence="1">Uncharacterized protein</fullName>
    </submittedName>
</protein>
<keyword evidence="2" id="KW-1185">Reference proteome</keyword>
<dbReference type="Proteomes" id="UP001215956">
    <property type="component" value="Unassembled WGS sequence"/>
</dbReference>
<accession>A0ABT5XBX4</accession>
<comment type="caution">
    <text evidence="1">The sequence shown here is derived from an EMBL/GenBank/DDBJ whole genome shotgun (WGS) entry which is preliminary data.</text>
</comment>
<organism evidence="1 2">
    <name type="scientific">Candidatus Methanocrinis alkalitolerans</name>
    <dbReference type="NCBI Taxonomy" id="3033395"/>
    <lineage>
        <taxon>Archaea</taxon>
        <taxon>Methanobacteriati</taxon>
        <taxon>Methanobacteriota</taxon>
        <taxon>Stenosarchaea group</taxon>
        <taxon>Methanomicrobia</taxon>
        <taxon>Methanotrichales</taxon>
        <taxon>Methanotrichaceae</taxon>
        <taxon>Methanocrinis</taxon>
    </lineage>
</organism>
<reference evidence="1 2" key="1">
    <citation type="submission" date="2023-03" db="EMBL/GenBank/DDBJ databases">
        <title>Whole genome sequencing of Methanotrichaceae archaeon M04Ac.</title>
        <authorList>
            <person name="Khomyakova M.A."/>
            <person name="Merkel A.Y."/>
            <person name="Slobodkin A.I."/>
        </authorList>
    </citation>
    <scope>NUCLEOTIDE SEQUENCE [LARGE SCALE GENOMIC DNA]</scope>
    <source>
        <strain evidence="1 2">M04Ac</strain>
    </source>
</reference>
<evidence type="ECO:0000313" key="1">
    <source>
        <dbReference type="EMBL" id="MDF0592199.1"/>
    </source>
</evidence>